<name>A0ABR2W6Q7_9FUNG</name>
<dbReference type="InterPro" id="IPR009097">
    <property type="entry name" value="Cyclic_Pdiesterase"/>
</dbReference>
<dbReference type="Proteomes" id="UP001479436">
    <property type="component" value="Unassembled WGS sequence"/>
</dbReference>
<protein>
    <submittedName>
        <fullName evidence="3">Activating signal cointegrator 1 complex subunit</fullName>
    </submittedName>
</protein>
<feature type="domain" description="K Homology" evidence="2">
    <location>
        <begin position="51"/>
        <end position="119"/>
    </location>
</feature>
<dbReference type="SUPFAM" id="SSF54791">
    <property type="entry name" value="Eukaryotic type KH-domain (KH-domain type I)"/>
    <property type="match status" value="1"/>
</dbReference>
<dbReference type="EMBL" id="JASJQH010006979">
    <property type="protein sequence ID" value="KAK9721480.1"/>
    <property type="molecule type" value="Genomic_DNA"/>
</dbReference>
<organism evidence="3 4">
    <name type="scientific">Basidiobolus ranarum</name>
    <dbReference type="NCBI Taxonomy" id="34480"/>
    <lineage>
        <taxon>Eukaryota</taxon>
        <taxon>Fungi</taxon>
        <taxon>Fungi incertae sedis</taxon>
        <taxon>Zoopagomycota</taxon>
        <taxon>Entomophthoromycotina</taxon>
        <taxon>Basidiobolomycetes</taxon>
        <taxon>Basidiobolales</taxon>
        <taxon>Basidiobolaceae</taxon>
        <taxon>Basidiobolus</taxon>
    </lineage>
</organism>
<dbReference type="InterPro" id="IPR019510">
    <property type="entry name" value="AKAP7-like_phosphoesterase"/>
</dbReference>
<dbReference type="Gene3D" id="3.30.1370.10">
    <property type="entry name" value="K Homology domain, type 1"/>
    <property type="match status" value="1"/>
</dbReference>
<dbReference type="InterPro" id="IPR036612">
    <property type="entry name" value="KH_dom_type_1_sf"/>
</dbReference>
<dbReference type="Pfam" id="PF10469">
    <property type="entry name" value="AKAP7_NLS"/>
    <property type="match status" value="1"/>
</dbReference>
<reference evidence="3 4" key="1">
    <citation type="submission" date="2023-04" db="EMBL/GenBank/DDBJ databases">
        <title>Genome of Basidiobolus ranarum AG-B5.</title>
        <authorList>
            <person name="Stajich J.E."/>
            <person name="Carter-House D."/>
            <person name="Gryganskyi A."/>
        </authorList>
    </citation>
    <scope>NUCLEOTIDE SEQUENCE [LARGE SCALE GENOMIC DNA]</scope>
    <source>
        <strain evidence="3 4">AG-B5</strain>
    </source>
</reference>
<dbReference type="InterPro" id="IPR004088">
    <property type="entry name" value="KH_dom_type_1"/>
</dbReference>
<evidence type="ECO:0000313" key="3">
    <source>
        <dbReference type="EMBL" id="KAK9721480.1"/>
    </source>
</evidence>
<keyword evidence="4" id="KW-1185">Reference proteome</keyword>
<accession>A0ABR2W6Q7</accession>
<dbReference type="InterPro" id="IPR009210">
    <property type="entry name" value="ASCC1"/>
</dbReference>
<evidence type="ECO:0000313" key="4">
    <source>
        <dbReference type="Proteomes" id="UP001479436"/>
    </source>
</evidence>
<evidence type="ECO:0000259" key="2">
    <source>
        <dbReference type="SMART" id="SM00322"/>
    </source>
</evidence>
<proteinExistence type="predicted"/>
<dbReference type="Gene3D" id="3.90.1140.10">
    <property type="entry name" value="Cyclic phosphodiesterase"/>
    <property type="match status" value="1"/>
</dbReference>
<comment type="caution">
    <text evidence="3">The sequence shown here is derived from an EMBL/GenBank/DDBJ whole genome shotgun (WGS) entry which is preliminary data.</text>
</comment>
<sequence>MSNNTPRCMQEFSLIPVGTKTYRVRSSGLESLKKGKEDAPVSGKTSLDELNFETIKVQVPKAMFGILIGKRGANLIKLRSETGAKILIPKLEESSDFITITGTTESVNQAKKRVEEIIEEALEKLPPTHFLMFSLPDTYLHKKVIDFRDQIKGLRANDVDPNMFTHVHSLHITIGMLRLISPEDILAAGKILKELTESVNDCVKDRSLLIRLAGLAIMDSSSENTNVLYARVEEVEADGRLMSLIDLLRARFKEAGYLVDTHSTFKIHVTLINSKYASTDERKSFDSTLILRQFGDTDFGSVKLPDIRLAKRALDRNMEYICESKISLP</sequence>
<dbReference type="PROSITE" id="PS50084">
    <property type="entry name" value="KH_TYPE_1"/>
    <property type="match status" value="1"/>
</dbReference>
<dbReference type="SUPFAM" id="SSF55144">
    <property type="entry name" value="LigT-like"/>
    <property type="match status" value="1"/>
</dbReference>
<dbReference type="SMART" id="SM00322">
    <property type="entry name" value="KH"/>
    <property type="match status" value="1"/>
</dbReference>
<keyword evidence="1" id="KW-0694">RNA-binding</keyword>
<dbReference type="PANTHER" id="PTHR13360:SF1">
    <property type="entry name" value="ACTIVATING SIGNAL COINTEGRATOR 1 COMPLEX SUBUNIT 1"/>
    <property type="match status" value="1"/>
</dbReference>
<dbReference type="InterPro" id="IPR004087">
    <property type="entry name" value="KH_dom"/>
</dbReference>
<dbReference type="PANTHER" id="PTHR13360">
    <property type="entry name" value="ACTIVATING SIGNAL COINTEGRATOR 1 COMPLEX SUBUNIT 1"/>
    <property type="match status" value="1"/>
</dbReference>
<dbReference type="Pfam" id="PF00013">
    <property type="entry name" value="KH_1"/>
    <property type="match status" value="1"/>
</dbReference>
<gene>
    <name evidence="3" type="primary">ASCC1</name>
    <name evidence="3" type="ORF">K7432_003402</name>
</gene>
<evidence type="ECO:0000256" key="1">
    <source>
        <dbReference type="PROSITE-ProRule" id="PRU00117"/>
    </source>
</evidence>